<reference evidence="1 2" key="1">
    <citation type="submission" date="2021-06" db="EMBL/GenBank/DDBJ databases">
        <authorList>
            <person name="Criscuolo A."/>
        </authorList>
    </citation>
    <scope>NUCLEOTIDE SEQUENCE [LARGE SCALE GENOMIC DNA]</scope>
    <source>
        <strain evidence="2">CIP 111802</strain>
    </source>
</reference>
<protein>
    <recommendedName>
        <fullName evidence="3">DUF2769 domain-containing protein</fullName>
    </recommendedName>
</protein>
<comment type="caution">
    <text evidence="1">The sequence shown here is derived from an EMBL/GenBank/DDBJ whole genome shotgun (WGS) entry which is preliminary data.</text>
</comment>
<evidence type="ECO:0000313" key="1">
    <source>
        <dbReference type="EMBL" id="CAG7647657.1"/>
    </source>
</evidence>
<dbReference type="Proteomes" id="UP000730618">
    <property type="component" value="Unassembled WGS sequence"/>
</dbReference>
<sequence length="88" mass="9293">MNEAISGEFQPSEAAATVAPAVAAAEAVAVTTEMVSQCTYCTMISPDPQYNTPVHCTKLSGSSRPVLVNLATCLSCGEYRQAKCKMYP</sequence>
<proteinExistence type="predicted"/>
<keyword evidence="2" id="KW-1185">Reference proteome</keyword>
<evidence type="ECO:0000313" key="2">
    <source>
        <dbReference type="Proteomes" id="UP000730618"/>
    </source>
</evidence>
<dbReference type="EMBL" id="CAJVCE010000011">
    <property type="protein sequence ID" value="CAG7647657.1"/>
    <property type="molecule type" value="Genomic_DNA"/>
</dbReference>
<name>A0ABM8VKY2_9BACL</name>
<gene>
    <name evidence="1" type="ORF">PAECIP111802_04032</name>
</gene>
<organism evidence="1 2">
    <name type="scientific">Paenibacillus allorhizosphaerae</name>
    <dbReference type="NCBI Taxonomy" id="2849866"/>
    <lineage>
        <taxon>Bacteria</taxon>
        <taxon>Bacillati</taxon>
        <taxon>Bacillota</taxon>
        <taxon>Bacilli</taxon>
        <taxon>Bacillales</taxon>
        <taxon>Paenibacillaceae</taxon>
        <taxon>Paenibacillus</taxon>
    </lineage>
</organism>
<accession>A0ABM8VKY2</accession>
<evidence type="ECO:0008006" key="3">
    <source>
        <dbReference type="Google" id="ProtNLM"/>
    </source>
</evidence>
<dbReference type="RefSeq" id="WP_230415185.1">
    <property type="nucleotide sequence ID" value="NZ_CAJVCE010000011.1"/>
</dbReference>